<feature type="domain" description="Trypsin-co-occurring" evidence="1">
    <location>
        <begin position="13"/>
        <end position="106"/>
    </location>
</feature>
<dbReference type="AlphaFoldDB" id="A0A318JSJ2"/>
<name>A0A318JSJ2_9NOCA</name>
<proteinExistence type="predicted"/>
<protein>
    <recommendedName>
        <fullName evidence="1">Trypsin-co-occurring domain-containing protein</fullName>
    </recommendedName>
</protein>
<comment type="caution">
    <text evidence="2">The sequence shown here is derived from an EMBL/GenBank/DDBJ whole genome shotgun (WGS) entry which is preliminary data.</text>
</comment>
<dbReference type="NCBIfam" id="NF041216">
    <property type="entry name" value="CU044_2847_fam"/>
    <property type="match status" value="1"/>
</dbReference>
<keyword evidence="3" id="KW-1185">Reference proteome</keyword>
<reference evidence="2 3" key="1">
    <citation type="submission" date="2018-05" db="EMBL/GenBank/DDBJ databases">
        <title>Genomic Encyclopedia of Type Strains, Phase IV (KMG-IV): sequencing the most valuable type-strain genomes for metagenomic binning, comparative biology and taxonomic classification.</title>
        <authorList>
            <person name="Goeker M."/>
        </authorList>
    </citation>
    <scope>NUCLEOTIDE SEQUENCE [LARGE SCALE GENOMIC DNA]</scope>
    <source>
        <strain evidence="2 3">DSM 44704</strain>
    </source>
</reference>
<evidence type="ECO:0000259" key="1">
    <source>
        <dbReference type="Pfam" id="PF19493"/>
    </source>
</evidence>
<dbReference type="EMBL" id="QJKF01000015">
    <property type="protein sequence ID" value="PXX58060.1"/>
    <property type="molecule type" value="Genomic_DNA"/>
</dbReference>
<gene>
    <name evidence="2" type="ORF">DFR70_11533</name>
</gene>
<accession>A0A318JSJ2</accession>
<sequence>MAGGPIVEMRFGDVDVLVETVKITGSEPTGVGRSPDSGRAVDALERAREVIMAAATSTANTVRELGDKTRPDRVEVEFGLGFSMKGNVIIASGSADACLKINLVYEAHTEDVTR</sequence>
<evidence type="ECO:0000313" key="2">
    <source>
        <dbReference type="EMBL" id="PXX58060.1"/>
    </source>
</evidence>
<evidence type="ECO:0000313" key="3">
    <source>
        <dbReference type="Proteomes" id="UP000247569"/>
    </source>
</evidence>
<dbReference type="Proteomes" id="UP000247569">
    <property type="component" value="Unassembled WGS sequence"/>
</dbReference>
<dbReference type="Pfam" id="PF19493">
    <property type="entry name" value="Trypco1"/>
    <property type="match status" value="1"/>
</dbReference>
<organism evidence="2 3">
    <name type="scientific">Nocardia tenerifensis</name>
    <dbReference type="NCBI Taxonomy" id="228006"/>
    <lineage>
        <taxon>Bacteria</taxon>
        <taxon>Bacillati</taxon>
        <taxon>Actinomycetota</taxon>
        <taxon>Actinomycetes</taxon>
        <taxon>Mycobacteriales</taxon>
        <taxon>Nocardiaceae</taxon>
        <taxon>Nocardia</taxon>
    </lineage>
</organism>
<dbReference type="InterPro" id="IPR045794">
    <property type="entry name" value="Trypco1"/>
</dbReference>